<sequence>MDVARQFASTRSHADLLRFALGMHIDGAPEIAQNAVVNVLDCESFEHDHGLLTEVGLVSFERCEMVEAFKDPGPHGENILKRMYFYHLRLISNAHFVNRQWCPGDPEKNHFGNTRFLTHSEVKSALNEAFAWPLDPNDPSKGNCPVFFMGHAVSNDLRMLQDSVGFDAAALGTVVATLDTQQIARDVGIRGRGHQIGLQTLAGFFGVQYRDPHTACNDAAYTIIAAVQMVLNNIPPSDKSLQSVVEDLEVSSQAELTTWGISKYCTCCGQAGHLRFRCALKDRLFCNRCAAAGRENAAHSHIDEMCSRIH</sequence>
<dbReference type="OrthoDB" id="5953249at2759"/>
<organism evidence="2 3">
    <name type="scientific">Corynespora cassiicola Philippines</name>
    <dbReference type="NCBI Taxonomy" id="1448308"/>
    <lineage>
        <taxon>Eukaryota</taxon>
        <taxon>Fungi</taxon>
        <taxon>Dikarya</taxon>
        <taxon>Ascomycota</taxon>
        <taxon>Pezizomycotina</taxon>
        <taxon>Dothideomycetes</taxon>
        <taxon>Pleosporomycetidae</taxon>
        <taxon>Pleosporales</taxon>
        <taxon>Corynesporascaceae</taxon>
        <taxon>Corynespora</taxon>
    </lineage>
</organism>
<keyword evidence="3" id="KW-1185">Reference proteome</keyword>
<dbReference type="GO" id="GO:0003676">
    <property type="term" value="F:nucleic acid binding"/>
    <property type="evidence" value="ECO:0007669"/>
    <property type="project" value="InterPro"/>
</dbReference>
<dbReference type="InterPro" id="IPR040151">
    <property type="entry name" value="Gfd2/YDR514C-like"/>
</dbReference>
<protein>
    <recommendedName>
        <fullName evidence="1">Gfd2/YDR514C-like C-terminal domain-containing protein</fullName>
    </recommendedName>
</protein>
<gene>
    <name evidence="2" type="ORF">BS50DRAFT_479419</name>
</gene>
<dbReference type="PANTHER" id="PTHR28083">
    <property type="entry name" value="GOOD FOR FULL DBP5 ACTIVITY PROTEIN 2"/>
    <property type="match status" value="1"/>
</dbReference>
<name>A0A2T2PD14_CORCC</name>
<dbReference type="PANTHER" id="PTHR28083:SF1">
    <property type="entry name" value="GOOD FOR FULL DBP5 ACTIVITY PROTEIN 2"/>
    <property type="match status" value="1"/>
</dbReference>
<dbReference type="SUPFAM" id="SSF53098">
    <property type="entry name" value="Ribonuclease H-like"/>
    <property type="match status" value="1"/>
</dbReference>
<dbReference type="Gene3D" id="3.30.420.10">
    <property type="entry name" value="Ribonuclease H-like superfamily/Ribonuclease H"/>
    <property type="match status" value="1"/>
</dbReference>
<dbReference type="Pfam" id="PF21762">
    <property type="entry name" value="DEDDh_C"/>
    <property type="match status" value="1"/>
</dbReference>
<feature type="domain" description="Gfd2/YDR514C-like C-terminal" evidence="1">
    <location>
        <begin position="39"/>
        <end position="229"/>
    </location>
</feature>
<dbReference type="InterPro" id="IPR036397">
    <property type="entry name" value="RNaseH_sf"/>
</dbReference>
<dbReference type="GO" id="GO:0005634">
    <property type="term" value="C:nucleus"/>
    <property type="evidence" value="ECO:0007669"/>
    <property type="project" value="TreeGrafter"/>
</dbReference>
<dbReference type="EMBL" id="KZ678128">
    <property type="protein sequence ID" value="PSN75525.1"/>
    <property type="molecule type" value="Genomic_DNA"/>
</dbReference>
<evidence type="ECO:0000259" key="1">
    <source>
        <dbReference type="Pfam" id="PF21762"/>
    </source>
</evidence>
<evidence type="ECO:0000313" key="2">
    <source>
        <dbReference type="EMBL" id="PSN75525.1"/>
    </source>
</evidence>
<evidence type="ECO:0000313" key="3">
    <source>
        <dbReference type="Proteomes" id="UP000240883"/>
    </source>
</evidence>
<reference evidence="2 3" key="1">
    <citation type="journal article" date="2018" name="Front. Microbiol.">
        <title>Genome-Wide Analysis of Corynespora cassiicola Leaf Fall Disease Putative Effectors.</title>
        <authorList>
            <person name="Lopez D."/>
            <person name="Ribeiro S."/>
            <person name="Label P."/>
            <person name="Fumanal B."/>
            <person name="Venisse J.S."/>
            <person name="Kohler A."/>
            <person name="de Oliveira R.R."/>
            <person name="Labutti K."/>
            <person name="Lipzen A."/>
            <person name="Lail K."/>
            <person name="Bauer D."/>
            <person name="Ohm R.A."/>
            <person name="Barry K.W."/>
            <person name="Spatafora J."/>
            <person name="Grigoriev I.V."/>
            <person name="Martin F.M."/>
            <person name="Pujade-Renaud V."/>
        </authorList>
    </citation>
    <scope>NUCLEOTIDE SEQUENCE [LARGE SCALE GENOMIC DNA]</scope>
    <source>
        <strain evidence="2 3">Philippines</strain>
    </source>
</reference>
<accession>A0A2T2PD14</accession>
<dbReference type="Proteomes" id="UP000240883">
    <property type="component" value="Unassembled WGS sequence"/>
</dbReference>
<proteinExistence type="predicted"/>
<dbReference type="AlphaFoldDB" id="A0A2T2PD14"/>
<dbReference type="InterPro" id="IPR048519">
    <property type="entry name" value="Gfd2/YDR514C-like_C"/>
</dbReference>
<dbReference type="STRING" id="1448308.A0A2T2PD14"/>
<dbReference type="InterPro" id="IPR012337">
    <property type="entry name" value="RNaseH-like_sf"/>
</dbReference>